<dbReference type="OrthoDB" id="9983560at2759"/>
<dbReference type="GO" id="GO:0071949">
    <property type="term" value="F:FAD binding"/>
    <property type="evidence" value="ECO:0007669"/>
    <property type="project" value="InterPro"/>
</dbReference>
<dbReference type="GO" id="GO:0016491">
    <property type="term" value="F:oxidoreductase activity"/>
    <property type="evidence" value="ECO:0007669"/>
    <property type="project" value="UniProtKB-KW"/>
</dbReference>
<dbReference type="InterPro" id="IPR036318">
    <property type="entry name" value="FAD-bd_PCMH-like_sf"/>
</dbReference>
<comment type="similarity">
    <text evidence="1">Belongs to the oxygen-dependent FAD-linked oxidoreductase family.</text>
</comment>
<dbReference type="Pfam" id="PF08031">
    <property type="entry name" value="BBE"/>
    <property type="match status" value="1"/>
</dbReference>
<dbReference type="AlphaFoldDB" id="A0A6A6R9Z1"/>
<dbReference type="PROSITE" id="PS51387">
    <property type="entry name" value="FAD_PCMH"/>
    <property type="match status" value="1"/>
</dbReference>
<keyword evidence="3" id="KW-0732">Signal</keyword>
<dbReference type="Proteomes" id="UP000799750">
    <property type="component" value="Unassembled WGS sequence"/>
</dbReference>
<dbReference type="Gene3D" id="3.30.465.10">
    <property type="match status" value="2"/>
</dbReference>
<dbReference type="InterPro" id="IPR006094">
    <property type="entry name" value="Oxid_FAD_bind_N"/>
</dbReference>
<protein>
    <submittedName>
        <fullName evidence="5">FAD-binding domain-containing protein</fullName>
    </submittedName>
</protein>
<evidence type="ECO:0000259" key="4">
    <source>
        <dbReference type="PROSITE" id="PS51387"/>
    </source>
</evidence>
<dbReference type="InterPro" id="IPR006093">
    <property type="entry name" value="Oxy_OxRdtase_FAD_BS"/>
</dbReference>
<dbReference type="PROSITE" id="PS00862">
    <property type="entry name" value="OX2_COVAL_FAD"/>
    <property type="match status" value="1"/>
</dbReference>
<dbReference type="EMBL" id="MU004182">
    <property type="protein sequence ID" value="KAF2501182.1"/>
    <property type="molecule type" value="Genomic_DNA"/>
</dbReference>
<dbReference type="Pfam" id="PF01565">
    <property type="entry name" value="FAD_binding_4"/>
    <property type="match status" value="1"/>
</dbReference>
<name>A0A6A6R9Z1_9PEZI</name>
<keyword evidence="6" id="KW-1185">Reference proteome</keyword>
<evidence type="ECO:0000256" key="1">
    <source>
        <dbReference type="ARBA" id="ARBA00005466"/>
    </source>
</evidence>
<evidence type="ECO:0000256" key="2">
    <source>
        <dbReference type="ARBA" id="ARBA00023002"/>
    </source>
</evidence>
<evidence type="ECO:0000313" key="5">
    <source>
        <dbReference type="EMBL" id="KAF2501182.1"/>
    </source>
</evidence>
<proteinExistence type="inferred from homology"/>
<evidence type="ECO:0000313" key="6">
    <source>
        <dbReference type="Proteomes" id="UP000799750"/>
    </source>
</evidence>
<feature type="chain" id="PRO_5025376154" evidence="3">
    <location>
        <begin position="28"/>
        <end position="584"/>
    </location>
</feature>
<accession>A0A6A6R9Z1</accession>
<dbReference type="PANTHER" id="PTHR13878:SF91">
    <property type="entry name" value="FAD BINDING DOMAIN PROTEIN (AFU_ORTHOLOGUE AFUA_6G12070)-RELATED"/>
    <property type="match status" value="1"/>
</dbReference>
<feature type="domain" description="FAD-binding PCMH-type" evidence="4">
    <location>
        <begin position="119"/>
        <end position="302"/>
    </location>
</feature>
<reference evidence="5" key="1">
    <citation type="journal article" date="2020" name="Stud. Mycol.">
        <title>101 Dothideomycetes genomes: a test case for predicting lifestyles and emergence of pathogens.</title>
        <authorList>
            <person name="Haridas S."/>
            <person name="Albert R."/>
            <person name="Binder M."/>
            <person name="Bloem J."/>
            <person name="Labutti K."/>
            <person name="Salamov A."/>
            <person name="Andreopoulos B."/>
            <person name="Baker S."/>
            <person name="Barry K."/>
            <person name="Bills G."/>
            <person name="Bluhm B."/>
            <person name="Cannon C."/>
            <person name="Castanera R."/>
            <person name="Culley D."/>
            <person name="Daum C."/>
            <person name="Ezra D."/>
            <person name="Gonzalez J."/>
            <person name="Henrissat B."/>
            <person name="Kuo A."/>
            <person name="Liang C."/>
            <person name="Lipzen A."/>
            <person name="Lutzoni F."/>
            <person name="Magnuson J."/>
            <person name="Mondo S."/>
            <person name="Nolan M."/>
            <person name="Ohm R."/>
            <person name="Pangilinan J."/>
            <person name="Park H.-J."/>
            <person name="Ramirez L."/>
            <person name="Alfaro M."/>
            <person name="Sun H."/>
            <person name="Tritt A."/>
            <person name="Yoshinaga Y."/>
            <person name="Zwiers L.-H."/>
            <person name="Turgeon B."/>
            <person name="Goodwin S."/>
            <person name="Spatafora J."/>
            <person name="Crous P."/>
            <person name="Grigoriev I."/>
        </authorList>
    </citation>
    <scope>NUCLEOTIDE SEQUENCE</scope>
    <source>
        <strain evidence="5">CBS 269.34</strain>
    </source>
</reference>
<dbReference type="SUPFAM" id="SSF56176">
    <property type="entry name" value="FAD-binding/transporter-associated domain-like"/>
    <property type="match status" value="1"/>
</dbReference>
<organism evidence="5 6">
    <name type="scientific">Lophium mytilinum</name>
    <dbReference type="NCBI Taxonomy" id="390894"/>
    <lineage>
        <taxon>Eukaryota</taxon>
        <taxon>Fungi</taxon>
        <taxon>Dikarya</taxon>
        <taxon>Ascomycota</taxon>
        <taxon>Pezizomycotina</taxon>
        <taxon>Dothideomycetes</taxon>
        <taxon>Pleosporomycetidae</taxon>
        <taxon>Mytilinidiales</taxon>
        <taxon>Mytilinidiaceae</taxon>
        <taxon>Lophium</taxon>
    </lineage>
</organism>
<dbReference type="PANTHER" id="PTHR13878">
    <property type="entry name" value="GULONOLACTONE OXIDASE"/>
    <property type="match status" value="1"/>
</dbReference>
<dbReference type="InterPro" id="IPR012951">
    <property type="entry name" value="BBE"/>
</dbReference>
<sequence length="584" mass="63805">MHSLRLGLLPLLQTFFHISSILCSTQGHHTTCKATPNDASWPSISQWTSLNRTLSGRLLNVLPPASACHTSYPGSNDTCTMIAASWSTFAFHQDNPVSTAWNNMNSDSCLPDPSAPCSGLGYPVYVVNASSANDVQLTINFARENNVRLNIKASGHDYLKRTSAPYSLSVWTRYMVGGYEYHDEFQPKGCETTINTTAVTAGAASYVSDIYYHLNLRNQTVVDGMGPEVTMGGYLTGGGHSPISNIYGLGSDQVYEVEMVTPAGEIITANECQNTDLFWAVRGGGGGTFGVLTKVTVRTIPSTPIGVYSFKLQTEPNSTVYWDIVAYLLAQFPTLSAANVSAYTYIYPNVSADELGKHVASFEGVFALLEPTSPTALEDIWAPFWAHVNETYPNQTVTRTTSAVFPNLYSMFLVYADDGGAGVDKVVGSRLLPPEILTDDAFSDALIRFLGDSGGRLYMVSGNGVWDAEPRGGSDAVNPAWRKALIHAVTTQSWAPHNEAQQAIVEHDIDKVQTEAFRQLVPDSGAYLNEAYWNEPNFQQAFWGSNYERLLQIKKVVDPDDVFWCHVCVGSEGWAEVGHSLCRV</sequence>
<feature type="signal peptide" evidence="3">
    <location>
        <begin position="1"/>
        <end position="27"/>
    </location>
</feature>
<dbReference type="InterPro" id="IPR016166">
    <property type="entry name" value="FAD-bd_PCMH"/>
</dbReference>
<dbReference type="InterPro" id="IPR050432">
    <property type="entry name" value="FAD-linked_Oxidoreductases_BP"/>
</dbReference>
<keyword evidence="2" id="KW-0560">Oxidoreductase</keyword>
<dbReference type="InterPro" id="IPR016169">
    <property type="entry name" value="FAD-bd_PCMH_sub2"/>
</dbReference>
<gene>
    <name evidence="5" type="ORF">BU16DRAFT_613116</name>
</gene>
<evidence type="ECO:0000256" key="3">
    <source>
        <dbReference type="SAM" id="SignalP"/>
    </source>
</evidence>